<dbReference type="GO" id="GO:0008800">
    <property type="term" value="F:beta-lactamase activity"/>
    <property type="evidence" value="ECO:0007669"/>
    <property type="project" value="InterPro"/>
</dbReference>
<dbReference type="InterPro" id="IPR045155">
    <property type="entry name" value="Beta-lactam_cat"/>
</dbReference>
<comment type="caution">
    <text evidence="3">The sequence shown here is derived from an EMBL/GenBank/DDBJ whole genome shotgun (WGS) entry which is preliminary data.</text>
</comment>
<protein>
    <recommendedName>
        <fullName evidence="2">Beta-lactamase class A catalytic domain-containing protein</fullName>
    </recommendedName>
</protein>
<dbReference type="InterPro" id="IPR000871">
    <property type="entry name" value="Beta-lactam_class-A"/>
</dbReference>
<dbReference type="Proteomes" id="UP000529783">
    <property type="component" value="Unassembled WGS sequence"/>
</dbReference>
<sequence length="294" mass="31933">MARSLAALALAAALLPAAAPARAAAPDGPCSSSRHPKAADRLGARIRQALRGRAGTESVAVYDRERGIRCALAAGRHYDSASVVKVTVLGALLRQAADEDRPLTGTERIRARRMITRSDNRATSALWRSVGRARIANFLDLAGMTHTELDPGGRWGLTQITAHDEIELLDRLTSPSALLPARSRAYALKLMHEVVPAQRWGTPAGRPAGVVWHVKNGWLPRPGRHWRVHSIGGFDGHGDHGHGENYMIVVLTRDTPSMAYGIDTIERVARTVHRELARTKLPKSLGRPRKGSLT</sequence>
<proteinExistence type="predicted"/>
<organism evidence="3 4">
    <name type="scientific">Actinomadura luteofluorescens</name>
    <dbReference type="NCBI Taxonomy" id="46163"/>
    <lineage>
        <taxon>Bacteria</taxon>
        <taxon>Bacillati</taxon>
        <taxon>Actinomycetota</taxon>
        <taxon>Actinomycetes</taxon>
        <taxon>Streptosporangiales</taxon>
        <taxon>Thermomonosporaceae</taxon>
        <taxon>Actinomadura</taxon>
    </lineage>
</organism>
<dbReference type="Gene3D" id="3.40.710.10">
    <property type="entry name" value="DD-peptidase/beta-lactamase superfamily"/>
    <property type="match status" value="1"/>
</dbReference>
<dbReference type="RefSeq" id="WP_179845338.1">
    <property type="nucleotide sequence ID" value="NZ_JACCBA010000001.1"/>
</dbReference>
<feature type="signal peptide" evidence="1">
    <location>
        <begin position="1"/>
        <end position="23"/>
    </location>
</feature>
<evidence type="ECO:0000256" key="1">
    <source>
        <dbReference type="SAM" id="SignalP"/>
    </source>
</evidence>
<dbReference type="Pfam" id="PF13354">
    <property type="entry name" value="Beta-lactamase2"/>
    <property type="match status" value="1"/>
</dbReference>
<feature type="chain" id="PRO_5030520460" description="Beta-lactamase class A catalytic domain-containing protein" evidence="1">
    <location>
        <begin position="24"/>
        <end position="294"/>
    </location>
</feature>
<dbReference type="GO" id="GO:0030655">
    <property type="term" value="P:beta-lactam antibiotic catabolic process"/>
    <property type="evidence" value="ECO:0007669"/>
    <property type="project" value="InterPro"/>
</dbReference>
<dbReference type="EMBL" id="JACCBA010000001">
    <property type="protein sequence ID" value="NYD48419.1"/>
    <property type="molecule type" value="Genomic_DNA"/>
</dbReference>
<keyword evidence="1" id="KW-0732">Signal</keyword>
<gene>
    <name evidence="3" type="ORF">BJY14_004402</name>
</gene>
<reference evidence="3 4" key="1">
    <citation type="submission" date="2020-07" db="EMBL/GenBank/DDBJ databases">
        <title>Sequencing the genomes of 1000 actinobacteria strains.</title>
        <authorList>
            <person name="Klenk H.-P."/>
        </authorList>
    </citation>
    <scope>NUCLEOTIDE SEQUENCE [LARGE SCALE GENOMIC DNA]</scope>
    <source>
        <strain evidence="3 4">DSM 40398</strain>
    </source>
</reference>
<evidence type="ECO:0000313" key="4">
    <source>
        <dbReference type="Proteomes" id="UP000529783"/>
    </source>
</evidence>
<keyword evidence="4" id="KW-1185">Reference proteome</keyword>
<feature type="domain" description="Beta-lactamase class A catalytic" evidence="2">
    <location>
        <begin position="111"/>
        <end position="221"/>
    </location>
</feature>
<dbReference type="InterPro" id="IPR012338">
    <property type="entry name" value="Beta-lactam/transpept-like"/>
</dbReference>
<name>A0A7Y9EIL6_9ACTN</name>
<evidence type="ECO:0000313" key="3">
    <source>
        <dbReference type="EMBL" id="NYD48419.1"/>
    </source>
</evidence>
<dbReference type="SUPFAM" id="SSF56601">
    <property type="entry name" value="beta-lactamase/transpeptidase-like"/>
    <property type="match status" value="1"/>
</dbReference>
<dbReference type="PANTHER" id="PTHR35333:SF3">
    <property type="entry name" value="BETA-LACTAMASE-TYPE TRANSPEPTIDASE FOLD CONTAINING PROTEIN"/>
    <property type="match status" value="1"/>
</dbReference>
<dbReference type="AlphaFoldDB" id="A0A7Y9EIL6"/>
<evidence type="ECO:0000259" key="2">
    <source>
        <dbReference type="Pfam" id="PF13354"/>
    </source>
</evidence>
<dbReference type="GO" id="GO:0046677">
    <property type="term" value="P:response to antibiotic"/>
    <property type="evidence" value="ECO:0007669"/>
    <property type="project" value="InterPro"/>
</dbReference>
<accession>A0A7Y9EIL6</accession>
<dbReference type="PANTHER" id="PTHR35333">
    <property type="entry name" value="BETA-LACTAMASE"/>
    <property type="match status" value="1"/>
</dbReference>